<keyword evidence="2" id="KW-1185">Reference proteome</keyword>
<evidence type="ECO:0000313" key="1">
    <source>
        <dbReference type="EMBL" id="RUT01622.1"/>
    </source>
</evidence>
<dbReference type="EMBL" id="RSCL01000019">
    <property type="protein sequence ID" value="RUT01622.1"/>
    <property type="molecule type" value="Genomic_DNA"/>
</dbReference>
<protein>
    <submittedName>
        <fullName evidence="1">Uncharacterized protein</fullName>
    </submittedName>
</protein>
<accession>A0A3S1CE24</accession>
<gene>
    <name evidence="1" type="ORF">DSM106972_067190</name>
</gene>
<reference evidence="1" key="2">
    <citation type="journal article" date="2019" name="Genome Biol. Evol.">
        <title>Day and night: Metabolic profiles and evolutionary relationships of six axenic non-marine cyanobacteria.</title>
        <authorList>
            <person name="Will S.E."/>
            <person name="Henke P."/>
            <person name="Boedeker C."/>
            <person name="Huang S."/>
            <person name="Brinkmann H."/>
            <person name="Rohde M."/>
            <person name="Jarek M."/>
            <person name="Friedl T."/>
            <person name="Seufert S."/>
            <person name="Schumacher M."/>
            <person name="Overmann J."/>
            <person name="Neumann-Schaal M."/>
            <person name="Petersen J."/>
        </authorList>
    </citation>
    <scope>NUCLEOTIDE SEQUENCE [LARGE SCALE GENOMIC DNA]</scope>
    <source>
        <strain evidence="1">PCC 7102</strain>
    </source>
</reference>
<dbReference type="AlphaFoldDB" id="A0A3S1CE24"/>
<dbReference type="OrthoDB" id="498999at2"/>
<name>A0A3S1CE24_9CYAN</name>
<comment type="caution">
    <text evidence="1">The sequence shown here is derived from an EMBL/GenBank/DDBJ whole genome shotgun (WGS) entry which is preliminary data.</text>
</comment>
<proteinExistence type="predicted"/>
<dbReference type="RefSeq" id="WP_127084875.1">
    <property type="nucleotide sequence ID" value="NZ_RSCL01000019.1"/>
</dbReference>
<evidence type="ECO:0000313" key="2">
    <source>
        <dbReference type="Proteomes" id="UP000271624"/>
    </source>
</evidence>
<reference evidence="1" key="1">
    <citation type="submission" date="2018-12" db="EMBL/GenBank/DDBJ databases">
        <authorList>
            <person name="Will S."/>
            <person name="Neumann-Schaal M."/>
            <person name="Henke P."/>
        </authorList>
    </citation>
    <scope>NUCLEOTIDE SEQUENCE</scope>
    <source>
        <strain evidence="1">PCC 7102</strain>
    </source>
</reference>
<organism evidence="1 2">
    <name type="scientific">Dulcicalothrix desertica PCC 7102</name>
    <dbReference type="NCBI Taxonomy" id="232991"/>
    <lineage>
        <taxon>Bacteria</taxon>
        <taxon>Bacillati</taxon>
        <taxon>Cyanobacteriota</taxon>
        <taxon>Cyanophyceae</taxon>
        <taxon>Nostocales</taxon>
        <taxon>Calotrichaceae</taxon>
        <taxon>Dulcicalothrix</taxon>
    </lineage>
</organism>
<dbReference type="Proteomes" id="UP000271624">
    <property type="component" value="Unassembled WGS sequence"/>
</dbReference>
<sequence>MVLRLNHFDTKTNLNTGIQEKLENTLAEYLFPGVEFSIGTAYLKATIPSDLQEHNGMSLQFSAGSRMFFANDPTIRDSLYPNPSDGAAYPLPFTPCRTFHPLQDVRILVIDDTTGENGGVIANSDARKLVGDCKGLIDKTFAASNNIEPRAFQFRLGIRPQEESLVMRIAKGTLAPARLDKFGESFFRMGGNTSYGTLRSKVGYDMVLATSCFKGRKGEDAITPGEYMLSIGLGVKALALYRKHSLGTQILVNYPSAVKKEILPIIKQQAEQLAHDQKDLRRLAQRYLETYERRKALLAKSLESNFQEDIDDKFSIFDNLDSGGEADDTTDGENFSYEQKDLLLYSLLKNDLSGYCQLLEHPKIITELQEFARKEWVEIATGRSIKFTSGLAQPNLDLQHNEICIPTINDGEEIIVTRSPLINSNGVITLKNRHLPEMLDGCVYIHPKTAMDNMQCDFDGDLLAFAASKTFPHLASEVKEKNLSQNRYPDIVKKAKVAYKGTFEKISISAMSNKIGIIANEIQKNIALQCEICAMPQADKLNYLKQVSIHFSKVLQKHQQGKLKIPDKIIQKVKQVTINDINSQQTEEKLIRVKNLLKDCVAELGNELQIATDGVKSALRPDNLIIAYCQAITDYKKIEWLSDKKNSEAFTNRGMKSNGYSPIDLMIQQTNQIFEQSQLHARPIEQFKKLYPDIVLTDHHKEQAQIIKTGYNSLIKQRITLEERKKLEPGPYLVITSSTSGKQLEITNLIKFDVAKNPEFWKASELSIRIQSRIPSAKMSHPLKATAKYFDTDGQVKDITIGTISMKSMKEHDLKPGMSINQAKVEFHFGISDGMVDALKQQTMEYVESIRNSTPEPEKLQLAAAIHDITHTEESKNYQGLKRAGVAFAIFPNEVVGQLHSLQFTKMRVIGAQFNECAGINFKGEQVAIKFEDGANPRDPTKTARWVTVEEKKLGTIDARSPQLIAGCEALATITSSPNTSIIVTSLKNPDNKLQIDNTDKYAFAGRDWQSEKTSISFNVQQSNVGKAPVVIALLGNQALGILNKQSTNFLLPQLAKGGKTIQGLTITGIVNNAPASYADIVIDPNSVKLPDIQPNSNQPLVARVVFFEATVDSNLQQLADQMMCNMLQRAVDRAIERGYNIIHFVDISPHQLDNPSPAVKMIQELGATRKDINIKYFDVASPKEAIGNLVQPDDIALGIRSKETINIIGYAANQGKAVAAYIPETGKFDRYNLPPIEKTVTAIKNEIERDA</sequence>